<dbReference type="RefSeq" id="WP_073237644.1">
    <property type="nucleotide sequence ID" value="NZ_FQUY01000007.1"/>
</dbReference>
<dbReference type="STRING" id="1121429.SAMN02745133_01346"/>
<dbReference type="Pfam" id="PF02643">
    <property type="entry name" value="DUF192"/>
    <property type="match status" value="1"/>
</dbReference>
<organism evidence="1 2">
    <name type="scientific">Desulforamulus putei DSM 12395</name>
    <dbReference type="NCBI Taxonomy" id="1121429"/>
    <lineage>
        <taxon>Bacteria</taxon>
        <taxon>Bacillati</taxon>
        <taxon>Bacillota</taxon>
        <taxon>Clostridia</taxon>
        <taxon>Eubacteriales</taxon>
        <taxon>Peptococcaceae</taxon>
        <taxon>Desulforamulus</taxon>
    </lineage>
</organism>
<name>A0A1M4X2L5_9FIRM</name>
<evidence type="ECO:0008006" key="3">
    <source>
        <dbReference type="Google" id="ProtNLM"/>
    </source>
</evidence>
<proteinExistence type="predicted"/>
<dbReference type="AlphaFoldDB" id="A0A1M4X2L5"/>
<dbReference type="EMBL" id="FQUY01000007">
    <property type="protein sequence ID" value="SHE87710.1"/>
    <property type="molecule type" value="Genomic_DNA"/>
</dbReference>
<dbReference type="Gene3D" id="2.60.120.1140">
    <property type="entry name" value="Protein of unknown function DUF192"/>
    <property type="match status" value="1"/>
</dbReference>
<dbReference type="Proteomes" id="UP000184148">
    <property type="component" value="Unassembled WGS sequence"/>
</dbReference>
<dbReference type="InterPro" id="IPR038695">
    <property type="entry name" value="Saro_0823-like_sf"/>
</dbReference>
<dbReference type="PANTHER" id="PTHR37953:SF1">
    <property type="entry name" value="UPF0127 PROTEIN MJ1496"/>
    <property type="match status" value="1"/>
</dbReference>
<gene>
    <name evidence="1" type="ORF">SAMN02745133_01346</name>
</gene>
<protein>
    <recommendedName>
        <fullName evidence="3">DUF192 domain-containing protein</fullName>
    </recommendedName>
</protein>
<evidence type="ECO:0000313" key="2">
    <source>
        <dbReference type="Proteomes" id="UP000184148"/>
    </source>
</evidence>
<keyword evidence="2" id="KW-1185">Reference proteome</keyword>
<dbReference type="OrthoDB" id="9813379at2"/>
<dbReference type="InterPro" id="IPR003795">
    <property type="entry name" value="DUF192"/>
</dbReference>
<accession>A0A1M4X2L5</accession>
<sequence length="119" mass="13080">MQIINRSKEKVIANTVMMADTFWLRLKGLLGRKGLPAGEALVLYPCSSVHTCFMRFAIDVVFLNRQGKVVYQQENLVPWRFSPMVRDAVAVVELPLGSIKASGIEPGDTLAFVGGVSNV</sequence>
<evidence type="ECO:0000313" key="1">
    <source>
        <dbReference type="EMBL" id="SHE87710.1"/>
    </source>
</evidence>
<reference evidence="2" key="1">
    <citation type="submission" date="2016-11" db="EMBL/GenBank/DDBJ databases">
        <authorList>
            <person name="Varghese N."/>
            <person name="Submissions S."/>
        </authorList>
    </citation>
    <scope>NUCLEOTIDE SEQUENCE [LARGE SCALE GENOMIC DNA]</scope>
    <source>
        <strain evidence="2">DSM 12395</strain>
    </source>
</reference>
<dbReference type="PANTHER" id="PTHR37953">
    <property type="entry name" value="UPF0127 PROTEIN MJ1496"/>
    <property type="match status" value="1"/>
</dbReference>